<feature type="coiled-coil region" evidence="6">
    <location>
        <begin position="166"/>
        <end position="211"/>
    </location>
</feature>
<feature type="compositionally biased region" description="Basic and acidic residues" evidence="7">
    <location>
        <begin position="586"/>
        <end position="595"/>
    </location>
</feature>
<dbReference type="PRINTS" id="PR00105">
    <property type="entry name" value="C5METTRFRASE"/>
</dbReference>
<dbReference type="InterPro" id="IPR029063">
    <property type="entry name" value="SAM-dependent_MTases_sf"/>
</dbReference>
<dbReference type="GO" id="GO:0032259">
    <property type="term" value="P:methylation"/>
    <property type="evidence" value="ECO:0007669"/>
    <property type="project" value="UniProtKB-KW"/>
</dbReference>
<dbReference type="InterPro" id="IPR001525">
    <property type="entry name" value="C5_MeTfrase"/>
</dbReference>
<gene>
    <name evidence="8" type="ORF">AB1Y20_018900</name>
</gene>
<dbReference type="InterPro" id="IPR050390">
    <property type="entry name" value="C5-Methyltransferase"/>
</dbReference>
<feature type="active site" evidence="5">
    <location>
        <position position="761"/>
    </location>
</feature>
<keyword evidence="4 5" id="KW-0949">S-adenosyl-L-methionine</keyword>
<reference evidence="8 9" key="1">
    <citation type="journal article" date="2024" name="Science">
        <title>Giant polyketide synthase enzymes in the biosynthesis of giant marine polyether toxins.</title>
        <authorList>
            <person name="Fallon T.R."/>
            <person name="Shende V.V."/>
            <person name="Wierzbicki I.H."/>
            <person name="Pendleton A.L."/>
            <person name="Watervoot N.F."/>
            <person name="Auber R.P."/>
            <person name="Gonzalez D.J."/>
            <person name="Wisecaver J.H."/>
            <person name="Moore B.S."/>
        </authorList>
    </citation>
    <scope>NUCLEOTIDE SEQUENCE [LARGE SCALE GENOMIC DNA]</scope>
    <source>
        <strain evidence="8 9">12B1</strain>
    </source>
</reference>
<comment type="caution">
    <text evidence="8">The sequence shown here is derived from an EMBL/GenBank/DDBJ whole genome shotgun (WGS) entry which is preliminary data.</text>
</comment>
<protein>
    <recommendedName>
        <fullName evidence="1">DNA (cytosine-5-)-methyltransferase</fullName>
        <ecNumber evidence="1">2.1.1.37</ecNumber>
    </recommendedName>
</protein>
<dbReference type="Proteomes" id="UP001515480">
    <property type="component" value="Unassembled WGS sequence"/>
</dbReference>
<dbReference type="GO" id="GO:0003886">
    <property type="term" value="F:DNA (cytosine-5-)-methyltransferase activity"/>
    <property type="evidence" value="ECO:0007669"/>
    <property type="project" value="UniProtKB-EC"/>
</dbReference>
<dbReference type="Pfam" id="PF00145">
    <property type="entry name" value="DNA_methylase"/>
    <property type="match status" value="1"/>
</dbReference>
<feature type="region of interest" description="Disordered" evidence="7">
    <location>
        <begin position="408"/>
        <end position="433"/>
    </location>
</feature>
<evidence type="ECO:0000256" key="5">
    <source>
        <dbReference type="PROSITE-ProRule" id="PRU01016"/>
    </source>
</evidence>
<feature type="compositionally biased region" description="Acidic residues" evidence="7">
    <location>
        <begin position="99"/>
        <end position="108"/>
    </location>
</feature>
<dbReference type="Gene3D" id="3.90.120.10">
    <property type="entry name" value="DNA Methylase, subunit A, domain 2"/>
    <property type="match status" value="1"/>
</dbReference>
<feature type="region of interest" description="Disordered" evidence="7">
    <location>
        <begin position="757"/>
        <end position="776"/>
    </location>
</feature>
<feature type="compositionally biased region" description="Basic and acidic residues" evidence="7">
    <location>
        <begin position="1144"/>
        <end position="1153"/>
    </location>
</feature>
<feature type="region of interest" description="Disordered" evidence="7">
    <location>
        <begin position="218"/>
        <end position="241"/>
    </location>
</feature>
<proteinExistence type="inferred from homology"/>
<keyword evidence="3 5" id="KW-0808">Transferase</keyword>
<dbReference type="GO" id="GO:0003677">
    <property type="term" value="F:DNA binding"/>
    <property type="evidence" value="ECO:0007669"/>
    <property type="project" value="TreeGrafter"/>
</dbReference>
<dbReference type="AlphaFoldDB" id="A0AB34JR30"/>
<feature type="region of interest" description="Disordered" evidence="7">
    <location>
        <begin position="30"/>
        <end position="144"/>
    </location>
</feature>
<comment type="similarity">
    <text evidence="5">Belongs to the class I-like SAM-binding methyltransferase superfamily. C5-methyltransferase family.</text>
</comment>
<dbReference type="Gene3D" id="3.40.50.150">
    <property type="entry name" value="Vaccinia Virus protein VP39"/>
    <property type="match status" value="1"/>
</dbReference>
<feature type="compositionally biased region" description="Low complexity" evidence="7">
    <location>
        <begin position="109"/>
        <end position="121"/>
    </location>
</feature>
<evidence type="ECO:0000256" key="7">
    <source>
        <dbReference type="SAM" id="MobiDB-lite"/>
    </source>
</evidence>
<keyword evidence="2 5" id="KW-0489">Methyltransferase</keyword>
<dbReference type="PANTHER" id="PTHR10629">
    <property type="entry name" value="CYTOSINE-SPECIFIC METHYLTRANSFERASE"/>
    <property type="match status" value="1"/>
</dbReference>
<feature type="compositionally biased region" description="Polar residues" evidence="7">
    <location>
        <begin position="1121"/>
        <end position="1130"/>
    </location>
</feature>
<dbReference type="SUPFAM" id="SSF53335">
    <property type="entry name" value="S-adenosyl-L-methionine-dependent methyltransferases"/>
    <property type="match status" value="1"/>
</dbReference>
<evidence type="ECO:0000256" key="4">
    <source>
        <dbReference type="ARBA" id="ARBA00022691"/>
    </source>
</evidence>
<dbReference type="GO" id="GO:0005634">
    <property type="term" value="C:nucleus"/>
    <property type="evidence" value="ECO:0007669"/>
    <property type="project" value="TreeGrafter"/>
</dbReference>
<feature type="region of interest" description="Disordered" evidence="7">
    <location>
        <begin position="546"/>
        <end position="626"/>
    </location>
</feature>
<keyword evidence="9" id="KW-1185">Reference proteome</keyword>
<sequence length="1161" mass="124406">MSASPAQSITTNDALNTTVGRITNVHISHGGGLAPATSEAVVGTSPDAKIKNPPQETPQRAPQANWLEGLVRSIQGRGGGQGREGGSVGQPPPPPYPPSEEEEEEEFPDAAVDAAAGIPPGSLEASRADEGEGPSSSYIPFGEDPLEGEAERVLGILKARLGSLDALRLEEELRGSQENVQALRRELQAFKEDAKNRERLAQAEVNHLREQVERARWGREGFGPGPAATLSGAAGGSSMGEASPTMAQAIASMGRAVENAISRASIDSKPKRRLSYRDDVAFTTTDLATGASPLTDPRLDPLGPSPISQEKTRTTSVAIQCDLAGTMNKEPFTRREEPLIDFSGEDLSGRASINGGWPSPGIALTQPLSPLLMDFRNTIEVTSPWPPAGAKGEGCMHEPGFDEVGAPRRGGAKVEASRAGQPSGTPVSLDLPLQSLGSPAPVSTRIPRADDWQDRVALVATIMDTLALQRGLTPRDARCIAMIATRTVHDLGLEWSTPAVLHLHSGSVCSGAAGELAIRSVFFRRALVCCGGSMDCGATVLREGRPCDHRSRRSSKRRQRRGRGSAGSKGSKLAKQRSQSNWSVGAKEERVEGDSRSAVQDRSFKGAVGGSQEGDQGQIGEFGPSCRNHILDIRGPGPGPEVPQEPEDSWMEVISDASTGDLWAGKALEAIPEHIKRHLESDQLRYVSLMAGVGGRSLGYNLDSDLWTGSAIEMVPQFVAVHTANIRGVQVYEHKMAPSMALPPTFPRLEEVTHLSAGPPCQPYSRAGKGEGQEDPRDGIPAVLQAIEELMPLIVELENVPEIQKYEGVVDSIISRLGALGYWVNSGELLASDFGVPQRRRRFFIVGSLLGPVGMPKPTTAGHPVTVEQAIGSGTEFNAFQTYDPALTLTPGQQERAERLDILSRCVHLRELHPDRPARTLTASGLANNHALMPRLRLDDGETLRRLSVGEAARLQSFPPWYVFHEEVISERQAYIGIGNAVPPVLGQHLSKLAREHVQFARENYRKASQRACVVESVPTTQETQRECIPSTFTCNRSLNSISHCGLDDKDFGAQFTEVAVCAGMPNSRAVANTEPSGAMRQCRGTQWNESECAHAGAPTEEQLDDQTDANRCGDALQGPRTASPTSVTDSPPAARSGVSERSTALERWEPKRGGSKVAGR</sequence>
<dbReference type="PROSITE" id="PS51679">
    <property type="entry name" value="SAM_MT_C5"/>
    <property type="match status" value="1"/>
</dbReference>
<feature type="compositionally biased region" description="Gly residues" evidence="7">
    <location>
        <begin position="76"/>
        <end position="88"/>
    </location>
</feature>
<dbReference type="EC" id="2.1.1.37" evidence="1"/>
<organism evidence="8 9">
    <name type="scientific">Prymnesium parvum</name>
    <name type="common">Toxic golden alga</name>
    <dbReference type="NCBI Taxonomy" id="97485"/>
    <lineage>
        <taxon>Eukaryota</taxon>
        <taxon>Haptista</taxon>
        <taxon>Haptophyta</taxon>
        <taxon>Prymnesiophyceae</taxon>
        <taxon>Prymnesiales</taxon>
        <taxon>Prymnesiaceae</taxon>
        <taxon>Prymnesium</taxon>
    </lineage>
</organism>
<keyword evidence="6" id="KW-0175">Coiled coil</keyword>
<feature type="compositionally biased region" description="Polar residues" evidence="7">
    <location>
        <begin position="306"/>
        <end position="315"/>
    </location>
</feature>
<evidence type="ECO:0000256" key="2">
    <source>
        <dbReference type="ARBA" id="ARBA00022603"/>
    </source>
</evidence>
<dbReference type="EMBL" id="JBGBPQ010000005">
    <property type="protein sequence ID" value="KAL1523985.1"/>
    <property type="molecule type" value="Genomic_DNA"/>
</dbReference>
<name>A0AB34JR30_PRYPA</name>
<dbReference type="PANTHER" id="PTHR10629:SF52">
    <property type="entry name" value="DNA (CYTOSINE-5)-METHYLTRANSFERASE 1"/>
    <property type="match status" value="1"/>
</dbReference>
<evidence type="ECO:0000256" key="1">
    <source>
        <dbReference type="ARBA" id="ARBA00011975"/>
    </source>
</evidence>
<accession>A0AB34JR30</accession>
<evidence type="ECO:0000256" key="3">
    <source>
        <dbReference type="ARBA" id="ARBA00022679"/>
    </source>
</evidence>
<feature type="region of interest" description="Disordered" evidence="7">
    <location>
        <begin position="1094"/>
        <end position="1161"/>
    </location>
</feature>
<feature type="region of interest" description="Disordered" evidence="7">
    <location>
        <begin position="288"/>
        <end position="315"/>
    </location>
</feature>
<dbReference type="GO" id="GO:0044027">
    <property type="term" value="P:negative regulation of gene expression via chromosomal CpG island methylation"/>
    <property type="evidence" value="ECO:0007669"/>
    <property type="project" value="TreeGrafter"/>
</dbReference>
<evidence type="ECO:0000313" key="9">
    <source>
        <dbReference type="Proteomes" id="UP001515480"/>
    </source>
</evidence>
<evidence type="ECO:0000256" key="6">
    <source>
        <dbReference type="SAM" id="Coils"/>
    </source>
</evidence>
<feature type="compositionally biased region" description="Basic residues" evidence="7">
    <location>
        <begin position="550"/>
        <end position="563"/>
    </location>
</feature>
<evidence type="ECO:0000313" key="8">
    <source>
        <dbReference type="EMBL" id="KAL1523985.1"/>
    </source>
</evidence>